<gene>
    <name evidence="7" type="primary">ltaE</name>
    <name evidence="7" type="ORF">MTBPR1_80072</name>
</gene>
<protein>
    <recommendedName>
        <fullName evidence="5">L-threonine aldolase</fullName>
        <ecNumber evidence="5">4.1.2.48</ecNumber>
    </recommendedName>
</protein>
<dbReference type="Gene3D" id="3.90.1150.10">
    <property type="entry name" value="Aspartate Aminotransferase, domain 1"/>
    <property type="match status" value="1"/>
</dbReference>
<evidence type="ECO:0000313" key="7">
    <source>
        <dbReference type="EMBL" id="SCA58018.1"/>
    </source>
</evidence>
<keyword evidence="8" id="KW-1185">Reference proteome</keyword>
<dbReference type="PANTHER" id="PTHR48097">
    <property type="entry name" value="L-THREONINE ALDOLASE-RELATED"/>
    <property type="match status" value="1"/>
</dbReference>
<comment type="function">
    <text evidence="5">Catalyzes the cleavage of L-allo-threonine and L-threonine to glycine and acetaldehyde.</text>
</comment>
<evidence type="ECO:0000256" key="3">
    <source>
        <dbReference type="ARBA" id="ARBA00011881"/>
    </source>
</evidence>
<dbReference type="AlphaFoldDB" id="A0A1C3RL96"/>
<dbReference type="InterPro" id="IPR001597">
    <property type="entry name" value="ArAA_b-elim_lyase/Thr_aldolase"/>
</dbReference>
<name>A0A1C3RL96_9PROT</name>
<evidence type="ECO:0000256" key="4">
    <source>
        <dbReference type="ARBA" id="ARBA00022898"/>
    </source>
</evidence>
<sequence>MNFCSDNTTGVSPEILDALTQANTGTAMPYGEDELTAKVQKRFNEIFECETTVFLTSTGTSANALALDALTPSYGSIYCHKDSHINCDECGAPEMFCGGAKLITLPGPHGKLHPGELETALAATNDAVHHTQPAALSISQASEAGTIYGPAEIHHLSAVAKEYGLYFHMDGARFTNALCTVECSPAELTWKAGIDVLSFGATKNGAMNAEAIIFFNQKLAREVGYMRKRTGHLHSKMRFIAAQWDAFLTNDLWLNNARHANAMAQKLKCGLETIAGAELYFPVEANELFISLPENTLQALEDAGYGFYRWHDAGSPLIRLVTSFNTTEQDINGFIQTALEAS</sequence>
<evidence type="ECO:0000313" key="8">
    <source>
        <dbReference type="Proteomes" id="UP000231658"/>
    </source>
</evidence>
<dbReference type="STRING" id="1867952.MTBPR1_80072"/>
<dbReference type="InterPro" id="IPR026273">
    <property type="entry name" value="Low_specificity_L-TA_bact"/>
</dbReference>
<organism evidence="7 8">
    <name type="scientific">Candidatus Terasakiella magnetica</name>
    <dbReference type="NCBI Taxonomy" id="1867952"/>
    <lineage>
        <taxon>Bacteria</taxon>
        <taxon>Pseudomonadati</taxon>
        <taxon>Pseudomonadota</taxon>
        <taxon>Alphaproteobacteria</taxon>
        <taxon>Rhodospirillales</taxon>
        <taxon>Terasakiellaceae</taxon>
        <taxon>Terasakiella</taxon>
    </lineage>
</organism>
<dbReference type="Proteomes" id="UP000231658">
    <property type="component" value="Unassembled WGS sequence"/>
</dbReference>
<reference evidence="7 8" key="1">
    <citation type="submission" date="2016-07" db="EMBL/GenBank/DDBJ databases">
        <authorList>
            <person name="Lefevre C.T."/>
        </authorList>
    </citation>
    <scope>NUCLEOTIDE SEQUENCE [LARGE SCALE GENOMIC DNA]</scope>
    <source>
        <strain evidence="7">PR1</strain>
    </source>
</reference>
<proteinExistence type="inferred from homology"/>
<evidence type="ECO:0000256" key="5">
    <source>
        <dbReference type="PIRNR" id="PIRNR038940"/>
    </source>
</evidence>
<dbReference type="InterPro" id="IPR015421">
    <property type="entry name" value="PyrdxlP-dep_Trfase_major"/>
</dbReference>
<dbReference type="Gene3D" id="3.40.640.10">
    <property type="entry name" value="Type I PLP-dependent aspartate aminotransferase-like (Major domain)"/>
    <property type="match status" value="1"/>
</dbReference>
<dbReference type="OrthoDB" id="9774495at2"/>
<dbReference type="InterPro" id="IPR015422">
    <property type="entry name" value="PyrdxlP-dep_Trfase_small"/>
</dbReference>
<dbReference type="PANTHER" id="PTHR48097:SF5">
    <property type="entry name" value="LOW SPECIFICITY L-THREONINE ALDOLASE"/>
    <property type="match status" value="1"/>
</dbReference>
<dbReference type="RefSeq" id="WP_069190023.1">
    <property type="nucleotide sequence ID" value="NZ_FLYE01000047.1"/>
</dbReference>
<evidence type="ECO:0000256" key="1">
    <source>
        <dbReference type="ARBA" id="ARBA00001933"/>
    </source>
</evidence>
<keyword evidence="4 5" id="KW-0663">Pyridoxal phosphate</keyword>
<dbReference type="CDD" id="cd06502">
    <property type="entry name" value="TA_like"/>
    <property type="match status" value="1"/>
</dbReference>
<comment type="catalytic activity">
    <reaction evidence="5">
        <text>L-threonine = acetaldehyde + glycine</text>
        <dbReference type="Rhea" id="RHEA:19625"/>
        <dbReference type="ChEBI" id="CHEBI:15343"/>
        <dbReference type="ChEBI" id="CHEBI:57305"/>
        <dbReference type="ChEBI" id="CHEBI:57926"/>
        <dbReference type="EC" id="4.1.2.48"/>
    </reaction>
</comment>
<comment type="similarity">
    <text evidence="2 5">Belongs to the threonine aldolase family.</text>
</comment>
<evidence type="ECO:0000256" key="2">
    <source>
        <dbReference type="ARBA" id="ARBA00006966"/>
    </source>
</evidence>
<dbReference type="Pfam" id="PF01212">
    <property type="entry name" value="Beta_elim_lyase"/>
    <property type="match status" value="1"/>
</dbReference>
<dbReference type="InterPro" id="IPR015424">
    <property type="entry name" value="PyrdxlP-dep_Trfase"/>
</dbReference>
<comment type="subunit">
    <text evidence="3">Homotetramer.</text>
</comment>
<dbReference type="GO" id="GO:0008732">
    <property type="term" value="F:L-allo-threonine aldolase activity"/>
    <property type="evidence" value="ECO:0007669"/>
    <property type="project" value="RHEA"/>
</dbReference>
<dbReference type="EC" id="4.1.2.48" evidence="5"/>
<accession>A0A1C3RL96</accession>
<dbReference type="PIRSF" id="PIRSF038940">
    <property type="entry name" value="Low_specificity_LTA"/>
    <property type="match status" value="1"/>
</dbReference>
<dbReference type="SUPFAM" id="SSF53383">
    <property type="entry name" value="PLP-dependent transferases"/>
    <property type="match status" value="1"/>
</dbReference>
<feature type="domain" description="Aromatic amino acid beta-eliminating lyase/threonine aldolase" evidence="6">
    <location>
        <begin position="3"/>
        <end position="288"/>
    </location>
</feature>
<comment type="catalytic activity">
    <reaction evidence="5">
        <text>L-allo-threonine = acetaldehyde + glycine</text>
        <dbReference type="Rhea" id="RHEA:26209"/>
        <dbReference type="ChEBI" id="CHEBI:15343"/>
        <dbReference type="ChEBI" id="CHEBI:57305"/>
        <dbReference type="ChEBI" id="CHEBI:58585"/>
        <dbReference type="EC" id="4.1.2.48"/>
    </reaction>
</comment>
<keyword evidence="5 7" id="KW-0456">Lyase</keyword>
<dbReference type="EMBL" id="FLYE01000047">
    <property type="protein sequence ID" value="SCA58018.1"/>
    <property type="molecule type" value="Genomic_DNA"/>
</dbReference>
<dbReference type="GO" id="GO:0006567">
    <property type="term" value="P:L-threonine catabolic process"/>
    <property type="evidence" value="ECO:0007669"/>
    <property type="project" value="UniProtKB-UniRule"/>
</dbReference>
<comment type="cofactor">
    <cofactor evidence="1 5">
        <name>pyridoxal 5'-phosphate</name>
        <dbReference type="ChEBI" id="CHEBI:597326"/>
    </cofactor>
</comment>
<evidence type="ECO:0000259" key="6">
    <source>
        <dbReference type="Pfam" id="PF01212"/>
    </source>
</evidence>